<name>A0A1I8F3M4_9PLAT</name>
<sequence length="177" mass="18963">MSATEFFYTLMMPTTLAFCGSLGTIDMDAAGLAISVYQLTVENCATSVRWGLMPFLAQTMGGTKEVSGWKFCTARPAGRPSVHLRELAVALNTGNLLILLGQDPVISAKSEQFLIILMPAALIAYTDTVGYLWPTLVIRCVSLLVNILLQYSLVLRGGFGIVGSAGCAVVQPWPSAR</sequence>
<keyword evidence="2" id="KW-1185">Reference proteome</keyword>
<accession>A0A1I8F3M4</accession>
<keyword evidence="1" id="KW-0732">Signal</keyword>
<reference evidence="3" key="1">
    <citation type="submission" date="2016-11" db="UniProtKB">
        <authorList>
            <consortium name="WormBaseParasite"/>
        </authorList>
    </citation>
    <scope>IDENTIFICATION</scope>
</reference>
<protein>
    <submittedName>
        <fullName evidence="3">Aa_trans domain-containing protein</fullName>
    </submittedName>
</protein>
<dbReference type="WBParaSite" id="maker-unitig_15235-snap-gene-0.2-mRNA-1">
    <property type="protein sequence ID" value="maker-unitig_15235-snap-gene-0.2-mRNA-1"/>
    <property type="gene ID" value="maker-unitig_15235-snap-gene-0.2"/>
</dbReference>
<proteinExistence type="predicted"/>
<organism evidence="2 3">
    <name type="scientific">Macrostomum lignano</name>
    <dbReference type="NCBI Taxonomy" id="282301"/>
    <lineage>
        <taxon>Eukaryota</taxon>
        <taxon>Metazoa</taxon>
        <taxon>Spiralia</taxon>
        <taxon>Lophotrochozoa</taxon>
        <taxon>Platyhelminthes</taxon>
        <taxon>Rhabditophora</taxon>
        <taxon>Macrostomorpha</taxon>
        <taxon>Macrostomida</taxon>
        <taxon>Macrostomidae</taxon>
        <taxon>Macrostomum</taxon>
    </lineage>
</organism>
<evidence type="ECO:0000313" key="2">
    <source>
        <dbReference type="Proteomes" id="UP000095280"/>
    </source>
</evidence>
<dbReference type="Proteomes" id="UP000095280">
    <property type="component" value="Unplaced"/>
</dbReference>
<feature type="chain" id="PRO_5009318529" evidence="1">
    <location>
        <begin position="18"/>
        <end position="177"/>
    </location>
</feature>
<evidence type="ECO:0000256" key="1">
    <source>
        <dbReference type="SAM" id="SignalP"/>
    </source>
</evidence>
<evidence type="ECO:0000313" key="3">
    <source>
        <dbReference type="WBParaSite" id="maker-unitig_15235-snap-gene-0.2-mRNA-1"/>
    </source>
</evidence>
<feature type="signal peptide" evidence="1">
    <location>
        <begin position="1"/>
        <end position="17"/>
    </location>
</feature>
<dbReference type="AlphaFoldDB" id="A0A1I8F3M4"/>